<protein>
    <submittedName>
        <fullName evidence="1">Uncharacterized protein</fullName>
    </submittedName>
</protein>
<evidence type="ECO:0000313" key="1">
    <source>
        <dbReference type="EMBL" id="HAF2131443.1"/>
    </source>
</evidence>
<gene>
    <name evidence="1" type="ORF">G9F27_005827</name>
</gene>
<reference evidence="1" key="1">
    <citation type="journal article" date="2018" name="Genome Biol.">
        <title>SKESA: strategic k-mer extension for scrupulous assemblies.</title>
        <authorList>
            <person name="Souvorov A."/>
            <person name="Agarwala R."/>
            <person name="Lipman D.J."/>
        </authorList>
    </citation>
    <scope>NUCLEOTIDE SEQUENCE</scope>
    <source>
        <strain evidence="1">MA.CK_00/00001968</strain>
    </source>
</reference>
<proteinExistence type="predicted"/>
<comment type="caution">
    <text evidence="1">The sequence shown here is derived from an EMBL/GenBank/DDBJ whole genome shotgun (WGS) entry which is preliminary data.</text>
</comment>
<organism evidence="1">
    <name type="scientific">Salmonella enterica</name>
    <name type="common">Salmonella choleraesuis</name>
    <dbReference type="NCBI Taxonomy" id="28901"/>
    <lineage>
        <taxon>Bacteria</taxon>
        <taxon>Pseudomonadati</taxon>
        <taxon>Pseudomonadota</taxon>
        <taxon>Gammaproteobacteria</taxon>
        <taxon>Enterobacterales</taxon>
        <taxon>Enterobacteriaceae</taxon>
        <taxon>Salmonella</taxon>
    </lineage>
</organism>
<accession>A0A743PIA5</accession>
<name>A0A743PIA5_SALER</name>
<dbReference type="EMBL" id="DAAUQX010000180">
    <property type="protein sequence ID" value="HAF2131443.1"/>
    <property type="molecule type" value="Genomic_DNA"/>
</dbReference>
<sequence>MVRKFLKHFSRFLTMNEMIRSDSDVVFVGDARNVVACWFICQQMCRLLKAVRLNWRRQQGA</sequence>
<dbReference type="AlphaFoldDB" id="A0A743PIA5"/>
<reference evidence="1" key="2">
    <citation type="submission" date="2020-02" db="EMBL/GenBank/DDBJ databases">
        <authorList>
            <consortium name="NCBI Pathogen Detection Project"/>
        </authorList>
    </citation>
    <scope>NUCLEOTIDE SEQUENCE</scope>
    <source>
        <strain evidence="1">MA.CK_00/00001968</strain>
    </source>
</reference>
<feature type="non-terminal residue" evidence="1">
    <location>
        <position position="61"/>
    </location>
</feature>